<reference evidence="1 2" key="1">
    <citation type="submission" date="2018-09" db="EMBL/GenBank/DDBJ databases">
        <title>Genome sequencing of strain 6GH32-13.</title>
        <authorList>
            <person name="Weon H.-Y."/>
            <person name="Heo J."/>
            <person name="Kwon S.-W."/>
        </authorList>
    </citation>
    <scope>NUCLEOTIDE SEQUENCE [LARGE SCALE GENOMIC DNA]</scope>
    <source>
        <strain evidence="1 2">5GH32-13</strain>
    </source>
</reference>
<dbReference type="Pfam" id="PF04820">
    <property type="entry name" value="Trp_halogenase"/>
    <property type="match status" value="1"/>
</dbReference>
<dbReference type="Gene3D" id="3.30.9.100">
    <property type="match status" value="1"/>
</dbReference>
<dbReference type="InterPro" id="IPR050816">
    <property type="entry name" value="Flavin-dep_Halogenase_NPB"/>
</dbReference>
<dbReference type="GO" id="GO:0004497">
    <property type="term" value="F:monooxygenase activity"/>
    <property type="evidence" value="ECO:0007669"/>
    <property type="project" value="InterPro"/>
</dbReference>
<dbReference type="SUPFAM" id="SSF51905">
    <property type="entry name" value="FAD/NAD(P)-binding domain"/>
    <property type="match status" value="1"/>
</dbReference>
<organism evidence="1 2">
    <name type="scientific">Paraflavitalea soli</name>
    <dbReference type="NCBI Taxonomy" id="2315862"/>
    <lineage>
        <taxon>Bacteria</taxon>
        <taxon>Pseudomonadati</taxon>
        <taxon>Bacteroidota</taxon>
        <taxon>Chitinophagia</taxon>
        <taxon>Chitinophagales</taxon>
        <taxon>Chitinophagaceae</taxon>
        <taxon>Paraflavitalea</taxon>
    </lineage>
</organism>
<name>A0A3B7MDZ9_9BACT</name>
<dbReference type="Gene3D" id="3.50.50.60">
    <property type="entry name" value="FAD/NAD(P)-binding domain"/>
    <property type="match status" value="1"/>
</dbReference>
<evidence type="ECO:0000313" key="2">
    <source>
        <dbReference type="Proteomes" id="UP000263900"/>
    </source>
</evidence>
<dbReference type="AlphaFoldDB" id="A0A3B7MDZ9"/>
<protein>
    <recommendedName>
        <fullName evidence="3">NAD(P)/FAD-dependent oxidoreductase</fullName>
    </recommendedName>
</protein>
<evidence type="ECO:0008006" key="3">
    <source>
        <dbReference type="Google" id="ProtNLM"/>
    </source>
</evidence>
<dbReference type="OrthoDB" id="9806565at2"/>
<dbReference type="InterPro" id="IPR006905">
    <property type="entry name" value="Flavin_halogenase"/>
</dbReference>
<dbReference type="InterPro" id="IPR036188">
    <property type="entry name" value="FAD/NAD-bd_sf"/>
</dbReference>
<keyword evidence="2" id="KW-1185">Reference proteome</keyword>
<dbReference type="KEGG" id="pseg:D3H65_00255"/>
<dbReference type="EMBL" id="CP032157">
    <property type="protein sequence ID" value="AXY72502.1"/>
    <property type="molecule type" value="Genomic_DNA"/>
</dbReference>
<proteinExistence type="predicted"/>
<dbReference type="PANTHER" id="PTHR43747:SF1">
    <property type="entry name" value="SLR1998 PROTEIN"/>
    <property type="match status" value="1"/>
</dbReference>
<accession>A0A3B7MDZ9</accession>
<dbReference type="PRINTS" id="PR00469">
    <property type="entry name" value="PNDRDTASEII"/>
</dbReference>
<dbReference type="PANTHER" id="PTHR43747">
    <property type="entry name" value="FAD-BINDING PROTEIN"/>
    <property type="match status" value="1"/>
</dbReference>
<sequence length="418" mass="46088">MTCRTGSVETCIEGQESTLPGRRSTKGGTTERKQTIEKTRAINKSINLPVVIVGGGPAGAATAIALRRQQIPCVVLEAGASAGRKPGESIPPNARVTLKELGIVHLLEDAQHQRCTGNTVVWGDDHPHDRFFFTETMGDGWHINRAFFEQQLSQTAKSMGAYWLHDHHFTNWEQQEDHLLIHCSFGQGSSISIKAAFAVDASGRTAALARKAGATRQSLDRLTGYYAIVPAPLTALPSTTFIEATANGWWYAAALHDNHTVINFMTDADIHPIDNQPLVDWLFQQFRQTAHLQQCLPLSAGTDLQQVMAKPASTSFLTTPAGPHWLAVGDAACTYDPLTSYGITAALGSGLYAALAITDHLNGKELAKEAYCYIQQTTFNKCLAMLQHQYGLEKRWMERPFWQRRRAIQIKNEPRIIV</sequence>
<evidence type="ECO:0000313" key="1">
    <source>
        <dbReference type="EMBL" id="AXY72502.1"/>
    </source>
</evidence>
<dbReference type="Proteomes" id="UP000263900">
    <property type="component" value="Chromosome"/>
</dbReference>
<dbReference type="Pfam" id="PF13450">
    <property type="entry name" value="NAD_binding_8"/>
    <property type="match status" value="1"/>
</dbReference>
<gene>
    <name evidence="1" type="ORF">D3H65_00255</name>
</gene>